<keyword evidence="5" id="KW-1185">Reference proteome</keyword>
<dbReference type="AlphaFoldDB" id="A0A1M6RL84"/>
<dbReference type="SUPFAM" id="SSF55073">
    <property type="entry name" value="Nucleotide cyclase"/>
    <property type="match status" value="1"/>
</dbReference>
<dbReference type="SMART" id="SM00091">
    <property type="entry name" value="PAS"/>
    <property type="match status" value="2"/>
</dbReference>
<proteinExistence type="predicted"/>
<dbReference type="InterPro" id="IPR013655">
    <property type="entry name" value="PAS_fold_3"/>
</dbReference>
<dbReference type="PROSITE" id="PS50113">
    <property type="entry name" value="PAC"/>
    <property type="match status" value="1"/>
</dbReference>
<dbReference type="SMART" id="SM00267">
    <property type="entry name" value="GGDEF"/>
    <property type="match status" value="1"/>
</dbReference>
<evidence type="ECO:0000313" key="4">
    <source>
        <dbReference type="EMBL" id="SHK33180.1"/>
    </source>
</evidence>
<dbReference type="InterPro" id="IPR035965">
    <property type="entry name" value="PAS-like_dom_sf"/>
</dbReference>
<dbReference type="OrthoDB" id="9804955at2"/>
<reference evidence="4 5" key="1">
    <citation type="submission" date="2016-11" db="EMBL/GenBank/DDBJ databases">
        <authorList>
            <person name="Jaros S."/>
            <person name="Januszkiewicz K."/>
            <person name="Wedrychowicz H."/>
        </authorList>
    </citation>
    <scope>NUCLEOTIDE SEQUENCE [LARGE SCALE GENOMIC DNA]</scope>
    <source>
        <strain evidence="4 5">DSM 19557</strain>
    </source>
</reference>
<dbReference type="PROSITE" id="PS50112">
    <property type="entry name" value="PAS"/>
    <property type="match status" value="2"/>
</dbReference>
<dbReference type="PANTHER" id="PTHR46663">
    <property type="entry name" value="DIGUANYLATE CYCLASE DGCT-RELATED"/>
    <property type="match status" value="1"/>
</dbReference>
<dbReference type="SMART" id="SM00086">
    <property type="entry name" value="PAC"/>
    <property type="match status" value="2"/>
</dbReference>
<dbReference type="InterPro" id="IPR052163">
    <property type="entry name" value="DGC-Regulatory_Protein"/>
</dbReference>
<dbReference type="PANTHER" id="PTHR46663:SF4">
    <property type="entry name" value="DIGUANYLATE CYCLASE DGCT-RELATED"/>
    <property type="match status" value="1"/>
</dbReference>
<feature type="domain" description="PAS" evidence="1">
    <location>
        <begin position="121"/>
        <end position="192"/>
    </location>
</feature>
<evidence type="ECO:0000259" key="3">
    <source>
        <dbReference type="PROSITE" id="PS50887"/>
    </source>
</evidence>
<dbReference type="STRING" id="381751.SAMN05444391_0694"/>
<feature type="domain" description="PAS" evidence="1">
    <location>
        <begin position="1"/>
        <end position="70"/>
    </location>
</feature>
<dbReference type="NCBIfam" id="TIGR00254">
    <property type="entry name" value="GGDEF"/>
    <property type="match status" value="1"/>
</dbReference>
<dbReference type="InterPro" id="IPR000160">
    <property type="entry name" value="GGDEF_dom"/>
</dbReference>
<dbReference type="InterPro" id="IPR029787">
    <property type="entry name" value="Nucleotide_cyclase"/>
</dbReference>
<evidence type="ECO:0000259" key="2">
    <source>
        <dbReference type="PROSITE" id="PS50113"/>
    </source>
</evidence>
<organism evidence="4 5">
    <name type="scientific">Thermocrinis minervae</name>
    <dbReference type="NCBI Taxonomy" id="381751"/>
    <lineage>
        <taxon>Bacteria</taxon>
        <taxon>Pseudomonadati</taxon>
        <taxon>Aquificota</taxon>
        <taxon>Aquificia</taxon>
        <taxon>Aquificales</taxon>
        <taxon>Aquificaceae</taxon>
        <taxon>Thermocrinis</taxon>
    </lineage>
</organism>
<dbReference type="Gene3D" id="3.30.70.270">
    <property type="match status" value="1"/>
</dbReference>
<dbReference type="PROSITE" id="PS50887">
    <property type="entry name" value="GGDEF"/>
    <property type="match status" value="1"/>
</dbReference>
<evidence type="ECO:0000313" key="5">
    <source>
        <dbReference type="Proteomes" id="UP000189810"/>
    </source>
</evidence>
<dbReference type="CDD" id="cd00130">
    <property type="entry name" value="PAS"/>
    <property type="match status" value="2"/>
</dbReference>
<dbReference type="RefSeq" id="WP_079653842.1">
    <property type="nucleotide sequence ID" value="NZ_LT670846.1"/>
</dbReference>
<dbReference type="InterPro" id="IPR000700">
    <property type="entry name" value="PAS-assoc_C"/>
</dbReference>
<dbReference type="GO" id="GO:0003824">
    <property type="term" value="F:catalytic activity"/>
    <property type="evidence" value="ECO:0007669"/>
    <property type="project" value="UniProtKB-ARBA"/>
</dbReference>
<dbReference type="FunFam" id="3.30.70.270:FF:000001">
    <property type="entry name" value="Diguanylate cyclase domain protein"/>
    <property type="match status" value="1"/>
</dbReference>
<dbReference type="Proteomes" id="UP000189810">
    <property type="component" value="Chromosome I"/>
</dbReference>
<dbReference type="SUPFAM" id="SSF55785">
    <property type="entry name" value="PYP-like sensor domain (PAS domain)"/>
    <property type="match status" value="2"/>
</dbReference>
<name>A0A1M6RL84_9AQUI</name>
<dbReference type="InterPro" id="IPR001610">
    <property type="entry name" value="PAC"/>
</dbReference>
<evidence type="ECO:0000259" key="1">
    <source>
        <dbReference type="PROSITE" id="PS50112"/>
    </source>
</evidence>
<dbReference type="CDD" id="cd01949">
    <property type="entry name" value="GGDEF"/>
    <property type="match status" value="1"/>
</dbReference>
<feature type="domain" description="GGDEF" evidence="3">
    <location>
        <begin position="276"/>
        <end position="399"/>
    </location>
</feature>
<gene>
    <name evidence="4" type="ORF">SAMN05444391_0694</name>
</gene>
<accession>A0A1M6RL84</accession>
<dbReference type="Pfam" id="PF08447">
    <property type="entry name" value="PAS_3"/>
    <property type="match status" value="2"/>
</dbReference>
<dbReference type="InterPro" id="IPR000014">
    <property type="entry name" value="PAS"/>
</dbReference>
<protein>
    <submittedName>
        <fullName evidence="4">PAS domain S-box-containing protein/diguanylate cyclase (GGDEF) domain-containing protein</fullName>
    </submittedName>
</protein>
<dbReference type="Gene3D" id="3.30.450.20">
    <property type="entry name" value="PAS domain"/>
    <property type="match status" value="2"/>
</dbReference>
<dbReference type="Pfam" id="PF00990">
    <property type="entry name" value="GGDEF"/>
    <property type="match status" value="1"/>
</dbReference>
<dbReference type="InterPro" id="IPR043128">
    <property type="entry name" value="Rev_trsase/Diguanyl_cyclase"/>
</dbReference>
<dbReference type="EMBL" id="LT670846">
    <property type="protein sequence ID" value="SHK33180.1"/>
    <property type="molecule type" value="Genomic_DNA"/>
</dbReference>
<dbReference type="NCBIfam" id="TIGR00229">
    <property type="entry name" value="sensory_box"/>
    <property type="match status" value="2"/>
</dbReference>
<feature type="domain" description="PAC" evidence="2">
    <location>
        <begin position="194"/>
        <end position="244"/>
    </location>
</feature>
<sequence length="399" mass="46255">MTDQQSNQLFFFVWESKEHWKIKSVSPNVTQLTGYSPEDFSEGRVNYRDLIHPEDLPRVEREVKERILSGRDGWVHQDYRIITKEGLVKWVLDITTCVFCEEKKTSVYYSYLIDTTDRHEREEIFNTLVELSPVGMFLRQGDKLVYVNRALERITGYTKEELISLPVLELIHPKDKEKVKTVMALRDVGEKTPITYEVRLRKKGGKYIYVRISSSAALYRGKPAGVGVVIDITSMKKTEERLRYLSTHDYLTELYNRRAMEEFLQKELERSKRYGTPFSIILVDVDDFKKINDTLGHQVGDAVLKDLSKLILRNLRKSDVIGRWGGEEFLVILPMVKDPIPIAEKLRSKVQESFRGMVSISAGSTSYKEGDSMDTMLLRADKALYLAKSKGKNRVEYLE</sequence>